<reference evidence="2" key="1">
    <citation type="journal article" date="2019" name="Sci. Rep.">
        <title>Draft genome of Tanacetum cinerariifolium, the natural source of mosquito coil.</title>
        <authorList>
            <person name="Yamashiro T."/>
            <person name="Shiraishi A."/>
            <person name="Satake H."/>
            <person name="Nakayama K."/>
        </authorList>
    </citation>
    <scope>NUCLEOTIDE SEQUENCE</scope>
</reference>
<dbReference type="AlphaFoldDB" id="A0A6L2JYK4"/>
<proteinExistence type="predicted"/>
<feature type="region of interest" description="Disordered" evidence="1">
    <location>
        <begin position="233"/>
        <end position="294"/>
    </location>
</feature>
<dbReference type="EMBL" id="BKCJ010001537">
    <property type="protein sequence ID" value="GEU42191.1"/>
    <property type="molecule type" value="Genomic_DNA"/>
</dbReference>
<protein>
    <submittedName>
        <fullName evidence="2">Uncharacterized protein</fullName>
    </submittedName>
</protein>
<evidence type="ECO:0000256" key="1">
    <source>
        <dbReference type="SAM" id="MobiDB-lite"/>
    </source>
</evidence>
<sequence length="552" mass="62678">MGELTFLLGLQVKQKQVGIFISQDKYVAKILRKFGLTYGKSASTPIDTEKPLLKDPDGEDMDVHTYRSMISSLMYLTSSRPDIMFAYALMVNPTIYVSCIKQFWTSISIKKANDVVRLQDLIDRKKVIITEDSIRQALRLDDADSVDCLPNKEIFVELARMGYENPSTKLTFYKAFFSAQWKFLIHTILQCISAKRTAWNEFSSSMALTVMCLATGVDTPLFDGILVSQQSQDVEDVADNEDDVKEVSVEPTPHSPTPVTLPPPPQQEHIPSPPQDETIQPSSPSQPQPSQTQALKITKLKQRVRRLEKKRGEIVELDANEDITLETVDAEVAMNVLFRGGWDTDEAEPAEVKEVIEVVTTAKLMIEVVTTAATTITVAQEPKASAPRRRKGVVIHYLEETSTLSVIVHSEDEAFARQLEAELNSNINWNDVVDHVKRKEKQDNTVMRYQALKRKPITEAHERKNMMVYLKNMAGFKMDFFKGEEHITEQEEGSKRKDASPEQRVAKKQRIYKEVEELKTHLQIVPNDEDDVYTEAIPLALKVPVVDYQIHH</sequence>
<feature type="compositionally biased region" description="Low complexity" evidence="1">
    <location>
        <begin position="280"/>
        <end position="291"/>
    </location>
</feature>
<organism evidence="2">
    <name type="scientific">Tanacetum cinerariifolium</name>
    <name type="common">Dalmatian daisy</name>
    <name type="synonym">Chrysanthemum cinerariifolium</name>
    <dbReference type="NCBI Taxonomy" id="118510"/>
    <lineage>
        <taxon>Eukaryota</taxon>
        <taxon>Viridiplantae</taxon>
        <taxon>Streptophyta</taxon>
        <taxon>Embryophyta</taxon>
        <taxon>Tracheophyta</taxon>
        <taxon>Spermatophyta</taxon>
        <taxon>Magnoliopsida</taxon>
        <taxon>eudicotyledons</taxon>
        <taxon>Gunneridae</taxon>
        <taxon>Pentapetalae</taxon>
        <taxon>asterids</taxon>
        <taxon>campanulids</taxon>
        <taxon>Asterales</taxon>
        <taxon>Asteraceae</taxon>
        <taxon>Asteroideae</taxon>
        <taxon>Anthemideae</taxon>
        <taxon>Anthemidinae</taxon>
        <taxon>Tanacetum</taxon>
    </lineage>
</organism>
<evidence type="ECO:0000313" key="2">
    <source>
        <dbReference type="EMBL" id="GEU42191.1"/>
    </source>
</evidence>
<accession>A0A6L2JYK4</accession>
<feature type="compositionally biased region" description="Acidic residues" evidence="1">
    <location>
        <begin position="233"/>
        <end position="244"/>
    </location>
</feature>
<comment type="caution">
    <text evidence="2">The sequence shown here is derived from an EMBL/GenBank/DDBJ whole genome shotgun (WGS) entry which is preliminary data.</text>
</comment>
<feature type="compositionally biased region" description="Pro residues" evidence="1">
    <location>
        <begin position="253"/>
        <end position="274"/>
    </location>
</feature>
<name>A0A6L2JYK4_TANCI</name>
<gene>
    <name evidence="2" type="ORF">Tci_014169</name>
</gene>